<feature type="transmembrane region" description="Helical" evidence="1">
    <location>
        <begin position="362"/>
        <end position="385"/>
    </location>
</feature>
<reference evidence="4 5" key="2">
    <citation type="submission" date="2018-09" db="EMBL/GenBank/DDBJ databases">
        <title>Genome of Sphaerochaeta halotolerans strain 4-11.</title>
        <authorList>
            <person name="Nazina T.N."/>
            <person name="Sokolova D.S."/>
        </authorList>
    </citation>
    <scope>NUCLEOTIDE SEQUENCE [LARGE SCALE GENOMIC DNA]</scope>
    <source>
        <strain evidence="4 5">4-11</strain>
    </source>
</reference>
<organism evidence="4 5">
    <name type="scientific">Sphaerochaeta halotolerans</name>
    <dbReference type="NCBI Taxonomy" id="2293840"/>
    <lineage>
        <taxon>Bacteria</taxon>
        <taxon>Pseudomonadati</taxon>
        <taxon>Spirochaetota</taxon>
        <taxon>Spirochaetia</taxon>
        <taxon>Spirochaetales</taxon>
        <taxon>Sphaerochaetaceae</taxon>
        <taxon>Sphaerochaeta</taxon>
    </lineage>
</organism>
<keyword evidence="5" id="KW-1185">Reference proteome</keyword>
<evidence type="ECO:0000259" key="2">
    <source>
        <dbReference type="Pfam" id="PF13387"/>
    </source>
</evidence>
<dbReference type="Proteomes" id="UP000264002">
    <property type="component" value="Unassembled WGS sequence"/>
</dbReference>
<name>A0A372MIC9_9SPIR</name>
<keyword evidence="1" id="KW-0472">Membrane</keyword>
<evidence type="ECO:0000313" key="5">
    <source>
        <dbReference type="Proteomes" id="UP000264002"/>
    </source>
</evidence>
<protein>
    <submittedName>
        <fullName evidence="4">DUF4105 domain-containing protein</fullName>
    </submittedName>
</protein>
<feature type="transmembrane region" description="Helical" evidence="1">
    <location>
        <begin position="392"/>
        <end position="413"/>
    </location>
</feature>
<dbReference type="Pfam" id="PF13387">
    <property type="entry name" value="Lnb_N"/>
    <property type="match status" value="1"/>
</dbReference>
<reference evidence="5" key="1">
    <citation type="submission" date="2018-08" db="EMBL/GenBank/DDBJ databases">
        <authorList>
            <person name="Grouzdev D.S."/>
            <person name="Krutkina M.S."/>
        </authorList>
    </citation>
    <scope>NUCLEOTIDE SEQUENCE [LARGE SCALE GENOMIC DNA]</scope>
    <source>
        <strain evidence="5">4-11</strain>
    </source>
</reference>
<sequence>MNKVKNQLVGRVGTLWYICRVKRIILCLILLVLLVPLMALSIHPREIEQPFDSVEELSGVDFSKELAPNQEAWIDQTTIHLLTIGPGDPLYAWFGHSALVITQPSGSKVMYDWGIFDPDQPHFYLNFALGRMYYYVVASEATWRIQEAIDEVRDVKLIELSFPKEAKFALISFLQKNIQSEYSTYLYHFYYDNCSTRIRDIINAATGGAFQSWAENSPTDTTLRDSAMQNMIHNPLIFWALDFLQGKTIDERLNRYDEMYLPEALHQSVLDFTYPDGTKLAITEEILQDTKDLGIRFTVPENPVSYDWAYGLSGLAIGVLLLALGRKHPKFKGLLLALILFVMAVLGSLLLFMMSFSDMDMTYYNLNILFVHPLLFIPAFTFLFHKKETSKVLSFSVLVMVTLLVGRLILPAIFVQDNLRIILLLLPIFYSGSTFQSRRNSVGR</sequence>
<comment type="caution">
    <text evidence="4">The sequence shown here is derived from an EMBL/GenBank/DDBJ whole genome shotgun (WGS) entry which is preliminary data.</text>
</comment>
<proteinExistence type="predicted"/>
<feature type="transmembrane region" description="Helical" evidence="1">
    <location>
        <begin position="308"/>
        <end position="325"/>
    </location>
</feature>
<evidence type="ECO:0000313" key="4">
    <source>
        <dbReference type="EMBL" id="RFU95158.1"/>
    </source>
</evidence>
<dbReference type="InterPro" id="IPR057436">
    <property type="entry name" value="5TMH_Lnb"/>
</dbReference>
<evidence type="ECO:0000259" key="3">
    <source>
        <dbReference type="Pfam" id="PF25221"/>
    </source>
</evidence>
<keyword evidence="1" id="KW-0812">Transmembrane</keyword>
<feature type="transmembrane region" description="Helical" evidence="1">
    <location>
        <begin position="419"/>
        <end position="435"/>
    </location>
</feature>
<feature type="domain" description="Lnb-like transmembrane" evidence="3">
    <location>
        <begin position="318"/>
        <end position="426"/>
    </location>
</feature>
<gene>
    <name evidence="4" type="ORF">DYP60_05905</name>
</gene>
<evidence type="ECO:0000256" key="1">
    <source>
        <dbReference type="SAM" id="Phobius"/>
    </source>
</evidence>
<dbReference type="InterPro" id="IPR025178">
    <property type="entry name" value="Lnb_N"/>
</dbReference>
<dbReference type="AlphaFoldDB" id="A0A372MIC9"/>
<keyword evidence="1" id="KW-1133">Transmembrane helix</keyword>
<accession>A0A372MIC9</accession>
<feature type="domain" description="Lnb N-terminal periplasmic" evidence="2">
    <location>
        <begin position="74"/>
        <end position="221"/>
    </location>
</feature>
<dbReference type="EMBL" id="QUWK01000005">
    <property type="protein sequence ID" value="RFU95158.1"/>
    <property type="molecule type" value="Genomic_DNA"/>
</dbReference>
<feature type="transmembrane region" description="Helical" evidence="1">
    <location>
        <begin position="334"/>
        <end position="356"/>
    </location>
</feature>
<dbReference type="Pfam" id="PF25221">
    <property type="entry name" value="5TMH_Lnb"/>
    <property type="match status" value="1"/>
</dbReference>